<evidence type="ECO:0000256" key="8">
    <source>
        <dbReference type="ARBA" id="ARBA00023274"/>
    </source>
</evidence>
<sequence>MASSLTSLLARASIDDHTEALEIADAAISASKNPDLTAQHTKVVALLRLERYDDALRVIASAGTALESRCTLEKAYALYRTGALDEAAALLQAAHDDDDAPRPVKHLAAQVAYRAERFDEAMELYSVLIGDVDAAAEAGETTDLVINQLATHAQLEWQGRGDLVPEGSKQPKREDMEAFETAYNAGCGCVARGDLAKASILLKRAADLCDAAEDLSDEDKKLEMLPIVLQQAYVLALLGKTDEAAELQKSVEDDEIRYRISDASIKAVAGWNSLLFKQLTNPYLVQRLAELVPESTIGTGRLFKHQAVGVTRNLHANALQCYKQREVKDKTSALLKEDPTPSIDLERVYAGYFNAAAKTQSRADKEALKKTLAVLEKRPYDVGLLLTVIHLYVQAKNYDSAIDVLQKFFKYVESAGNADHEDVRYAPGLVALAVALYRTQNRRRDVRNELGRAAAYWQSIPKNSSTTLLREAGIELLHSSKPSDLATAGAAFERMVTQNPDDRVARAGLVASFATVDYARVEPHLSHLSTVEELISGIDVSALLDAGVPAYPAAAHQQTPASRKRKPEEAEAEGDAETGAKEARQQQQQQQQQAPAHKKRKPRLPKDHDPAVGPDPERWLPLRDRSYYKPKGRKGKKRAAESTQGGAVANNEGETLSLAGGAGQIKVEKAGGGGGSGGGGGGGGGGKKGKGRRK</sequence>
<evidence type="ECO:0000256" key="10">
    <source>
        <dbReference type="SAM" id="MobiDB-lite"/>
    </source>
</evidence>
<dbReference type="OrthoDB" id="5421607at2759"/>
<keyword evidence="7 9" id="KW-0733">Signal recognition particle</keyword>
<dbReference type="STRING" id="1230097.A0A423XGL2"/>
<proteinExistence type="inferred from homology"/>
<keyword evidence="6" id="KW-0256">Endoplasmic reticulum</keyword>
<feature type="compositionally biased region" description="Gly residues" evidence="10">
    <location>
        <begin position="670"/>
        <end position="686"/>
    </location>
</feature>
<comment type="function">
    <text evidence="9">Component of the signal recognition particle (SRP) complex, a ribonucleoprotein complex that mediates the cotranslational targeting of secretory and membrane proteins to the endoplasmic reticulum (ER).</text>
</comment>
<dbReference type="PANTHER" id="PTHR14094">
    <property type="entry name" value="SIGNAL RECOGNITION PARTICLE 72"/>
    <property type="match status" value="1"/>
</dbReference>
<evidence type="ECO:0000256" key="1">
    <source>
        <dbReference type="ARBA" id="ARBA00004240"/>
    </source>
</evidence>
<dbReference type="GO" id="GO:0008312">
    <property type="term" value="F:7S RNA binding"/>
    <property type="evidence" value="ECO:0007669"/>
    <property type="project" value="InterPro"/>
</dbReference>
<feature type="domain" description="Signal recognition particle SRP72 subunit RNA-binding" evidence="11">
    <location>
        <begin position="581"/>
        <end position="630"/>
    </location>
</feature>
<dbReference type="Gene3D" id="1.25.40.10">
    <property type="entry name" value="Tetratricopeptide repeat domain"/>
    <property type="match status" value="2"/>
</dbReference>
<gene>
    <name evidence="12" type="ORF">VPNG_02303</name>
</gene>
<evidence type="ECO:0000256" key="2">
    <source>
        <dbReference type="ARBA" id="ARBA00004496"/>
    </source>
</evidence>
<dbReference type="AlphaFoldDB" id="A0A423XGL2"/>
<dbReference type="GO" id="GO:0006614">
    <property type="term" value="P:SRP-dependent cotranslational protein targeting to membrane"/>
    <property type="evidence" value="ECO:0007669"/>
    <property type="project" value="UniProtKB-UniRule"/>
</dbReference>
<comment type="subcellular location">
    <subcellularLocation>
        <location evidence="2 9">Cytoplasm</location>
    </subcellularLocation>
    <subcellularLocation>
        <location evidence="1">Endoplasmic reticulum</location>
    </subcellularLocation>
</comment>
<dbReference type="InterPro" id="IPR013699">
    <property type="entry name" value="Signal_recog_part_SRP72_RNA-bd"/>
</dbReference>
<dbReference type="InterPro" id="IPR031545">
    <property type="entry name" value="SRP72_TPR-like"/>
</dbReference>
<keyword evidence="13" id="KW-1185">Reference proteome</keyword>
<dbReference type="Pfam" id="PF08492">
    <property type="entry name" value="SRP72"/>
    <property type="match status" value="1"/>
</dbReference>
<feature type="compositionally biased region" description="Basic and acidic residues" evidence="10">
    <location>
        <begin position="604"/>
        <end position="627"/>
    </location>
</feature>
<dbReference type="Proteomes" id="UP000285146">
    <property type="component" value="Unassembled WGS sequence"/>
</dbReference>
<accession>A0A423XGL2</accession>
<evidence type="ECO:0000256" key="7">
    <source>
        <dbReference type="ARBA" id="ARBA00023135"/>
    </source>
</evidence>
<evidence type="ECO:0000256" key="5">
    <source>
        <dbReference type="ARBA" id="ARBA00022490"/>
    </source>
</evidence>
<evidence type="ECO:0000313" key="13">
    <source>
        <dbReference type="Proteomes" id="UP000285146"/>
    </source>
</evidence>
<dbReference type="SUPFAM" id="SSF48452">
    <property type="entry name" value="TPR-like"/>
    <property type="match status" value="2"/>
</dbReference>
<evidence type="ECO:0000256" key="9">
    <source>
        <dbReference type="PIRNR" id="PIRNR038922"/>
    </source>
</evidence>
<dbReference type="InParanoid" id="A0A423XGL2"/>
<comment type="caution">
    <text evidence="12">The sequence shown here is derived from an EMBL/GenBank/DDBJ whole genome shotgun (WGS) entry which is preliminary data.</text>
</comment>
<reference evidence="12 13" key="1">
    <citation type="submission" date="2015-09" db="EMBL/GenBank/DDBJ databases">
        <title>Host preference determinants of Valsa canker pathogens revealed by comparative genomics.</title>
        <authorList>
            <person name="Yin Z."/>
            <person name="Huang L."/>
        </authorList>
    </citation>
    <scope>NUCLEOTIDE SEQUENCE [LARGE SCALE GENOMIC DNA]</scope>
    <source>
        <strain evidence="12 13">SXYLt</strain>
    </source>
</reference>
<dbReference type="Pfam" id="PF17004">
    <property type="entry name" value="SRP_TPR_like"/>
    <property type="match status" value="1"/>
</dbReference>
<dbReference type="EMBL" id="LKEB01000009">
    <property type="protein sequence ID" value="ROW15423.1"/>
    <property type="molecule type" value="Genomic_DNA"/>
</dbReference>
<dbReference type="PIRSF" id="PIRSF038922">
    <property type="entry name" value="SRP72"/>
    <property type="match status" value="1"/>
</dbReference>
<feature type="compositionally biased region" description="Basic residues" evidence="10">
    <location>
        <begin position="628"/>
        <end position="637"/>
    </location>
</feature>
<feature type="region of interest" description="Disordered" evidence="10">
    <location>
        <begin position="552"/>
        <end position="694"/>
    </location>
</feature>
<dbReference type="GO" id="GO:0043022">
    <property type="term" value="F:ribosome binding"/>
    <property type="evidence" value="ECO:0007669"/>
    <property type="project" value="TreeGrafter"/>
</dbReference>
<dbReference type="FunCoup" id="A0A423XGL2">
    <property type="interactions" value="884"/>
</dbReference>
<protein>
    <recommendedName>
        <fullName evidence="4 9">Signal recognition particle subunit SRP72</fullName>
    </recommendedName>
</protein>
<evidence type="ECO:0000256" key="3">
    <source>
        <dbReference type="ARBA" id="ARBA00007676"/>
    </source>
</evidence>
<dbReference type="GO" id="GO:0005783">
    <property type="term" value="C:endoplasmic reticulum"/>
    <property type="evidence" value="ECO:0007669"/>
    <property type="project" value="UniProtKB-SubCell"/>
</dbReference>
<evidence type="ECO:0000256" key="6">
    <source>
        <dbReference type="ARBA" id="ARBA00022824"/>
    </source>
</evidence>
<dbReference type="FunFam" id="1.25.40.10:FF:000512">
    <property type="entry name" value="Signal recognition particle subunit SRP72"/>
    <property type="match status" value="1"/>
</dbReference>
<evidence type="ECO:0000256" key="4">
    <source>
        <dbReference type="ARBA" id="ARBA00018350"/>
    </source>
</evidence>
<dbReference type="GO" id="GO:0005786">
    <property type="term" value="C:signal recognition particle, endoplasmic reticulum targeting"/>
    <property type="evidence" value="ECO:0007669"/>
    <property type="project" value="UniProtKB-UniRule"/>
</dbReference>
<evidence type="ECO:0000259" key="11">
    <source>
        <dbReference type="Pfam" id="PF08492"/>
    </source>
</evidence>
<dbReference type="InterPro" id="IPR026270">
    <property type="entry name" value="SRP72"/>
</dbReference>
<evidence type="ECO:0000313" key="12">
    <source>
        <dbReference type="EMBL" id="ROW15423.1"/>
    </source>
</evidence>
<organism evidence="12 13">
    <name type="scientific">Cytospora leucostoma</name>
    <dbReference type="NCBI Taxonomy" id="1230097"/>
    <lineage>
        <taxon>Eukaryota</taxon>
        <taxon>Fungi</taxon>
        <taxon>Dikarya</taxon>
        <taxon>Ascomycota</taxon>
        <taxon>Pezizomycotina</taxon>
        <taxon>Sordariomycetes</taxon>
        <taxon>Sordariomycetidae</taxon>
        <taxon>Diaporthales</taxon>
        <taxon>Cytosporaceae</taxon>
        <taxon>Cytospora</taxon>
    </lineage>
</organism>
<keyword evidence="8 9" id="KW-0687">Ribonucleoprotein</keyword>
<name>A0A423XGL2_9PEZI</name>
<dbReference type="PANTHER" id="PTHR14094:SF9">
    <property type="entry name" value="SIGNAL RECOGNITION PARTICLE SUBUNIT SRP72"/>
    <property type="match status" value="1"/>
</dbReference>
<keyword evidence="5 9" id="KW-0963">Cytoplasm</keyword>
<comment type="similarity">
    <text evidence="3 9">Belongs to the SRP72 family.</text>
</comment>
<dbReference type="InterPro" id="IPR011990">
    <property type="entry name" value="TPR-like_helical_dom_sf"/>
</dbReference>